<name>A0A0K2W162_MESPL</name>
<protein>
    <submittedName>
        <fullName evidence="2">Uncharacterized protein</fullName>
    </submittedName>
</protein>
<gene>
    <name evidence="2" type="ORF">MPL1032_250019</name>
</gene>
<feature type="region of interest" description="Disordered" evidence="1">
    <location>
        <begin position="46"/>
        <end position="91"/>
    </location>
</feature>
<dbReference type="Proteomes" id="UP000182888">
    <property type="component" value="Unassembled WGS sequence"/>
</dbReference>
<reference evidence="3" key="1">
    <citation type="submission" date="2014-08" db="EMBL/GenBank/DDBJ databases">
        <authorList>
            <person name="Edwards T."/>
        </authorList>
    </citation>
    <scope>NUCLEOTIDE SEQUENCE [LARGE SCALE GENOMIC DNA]</scope>
</reference>
<evidence type="ECO:0000313" key="3">
    <source>
        <dbReference type="Proteomes" id="UP000182888"/>
    </source>
</evidence>
<proteinExistence type="predicted"/>
<dbReference type="EMBL" id="CCND01000018">
    <property type="protein sequence ID" value="CDX59029.1"/>
    <property type="molecule type" value="Genomic_DNA"/>
</dbReference>
<dbReference type="AlphaFoldDB" id="A0A0K2W162"/>
<evidence type="ECO:0000313" key="2">
    <source>
        <dbReference type="EMBL" id="CDX59029.1"/>
    </source>
</evidence>
<accession>A0A0K2W162</accession>
<evidence type="ECO:0000256" key="1">
    <source>
        <dbReference type="SAM" id="MobiDB-lite"/>
    </source>
</evidence>
<organism evidence="2 3">
    <name type="scientific">Mesorhizobium plurifarium</name>
    <dbReference type="NCBI Taxonomy" id="69974"/>
    <lineage>
        <taxon>Bacteria</taxon>
        <taxon>Pseudomonadati</taxon>
        <taxon>Pseudomonadota</taxon>
        <taxon>Alphaproteobacteria</taxon>
        <taxon>Hyphomicrobiales</taxon>
        <taxon>Phyllobacteriaceae</taxon>
        <taxon>Mesorhizobium</taxon>
    </lineage>
</organism>
<sequence>MLPRDAALLRDALLLRAAVVLALPSAELAVLVLSSAIGFSFLPPGTAKASHGSAPHGSEPHAHPARKQGRGACSAALASSPAPVTCRNSCR</sequence>
<feature type="compositionally biased region" description="Low complexity" evidence="1">
    <location>
        <begin position="72"/>
        <end position="83"/>
    </location>
</feature>